<name>A0AB39DUB6_9BURK</name>
<dbReference type="EMBL" id="CP158258">
    <property type="protein sequence ID" value="XDJ58172.1"/>
    <property type="molecule type" value="Genomic_DNA"/>
</dbReference>
<gene>
    <name evidence="1" type="ORF">ABRY90_13060</name>
    <name evidence="2" type="ORF">ABRZ10_07215</name>
</gene>
<proteinExistence type="predicted"/>
<organism evidence="1">
    <name type="scientific">Castellaniella ginsengisoli</name>
    <dbReference type="NCBI Taxonomy" id="546114"/>
    <lineage>
        <taxon>Bacteria</taxon>
        <taxon>Pseudomonadati</taxon>
        <taxon>Pseudomonadota</taxon>
        <taxon>Betaproteobacteria</taxon>
        <taxon>Burkholderiales</taxon>
        <taxon>Alcaligenaceae</taxon>
        <taxon>Castellaniella</taxon>
    </lineage>
</organism>
<sequence length="88" mass="9907">MSDPVAKKARPSRIYKDGIGKPVVAKRWDDVIQAHRWDVVFPPCNNFGCWIVEPEATLVGKAQNWCFAANDRLRRAERARAALAQEGS</sequence>
<protein>
    <submittedName>
        <fullName evidence="1">Uncharacterized protein</fullName>
    </submittedName>
</protein>
<reference evidence="1" key="1">
    <citation type="submission" date="2024-05" db="EMBL/GenBank/DDBJ databases">
        <authorList>
            <person name="Luo Y.-C."/>
            <person name="Nicholds J."/>
            <person name="Mortimer T."/>
            <person name="Maboni G."/>
        </authorList>
    </citation>
    <scope>NUCLEOTIDE SEQUENCE</scope>
    <source>
        <strain evidence="2">143769</strain>
        <strain evidence="1">148131</strain>
    </source>
</reference>
<dbReference type="EMBL" id="CP158265">
    <property type="protein sequence ID" value="XDJ75990.1"/>
    <property type="molecule type" value="Genomic_DNA"/>
</dbReference>
<accession>A0AB39DUB6</accession>
<dbReference type="AlphaFoldDB" id="A0AB39DUB6"/>
<evidence type="ECO:0000313" key="2">
    <source>
        <dbReference type="EMBL" id="XDJ75990.1"/>
    </source>
</evidence>
<dbReference type="RefSeq" id="WP_368648009.1">
    <property type="nucleotide sequence ID" value="NZ_CP158258.1"/>
</dbReference>
<evidence type="ECO:0000313" key="1">
    <source>
        <dbReference type="EMBL" id="XDJ58172.1"/>
    </source>
</evidence>